<dbReference type="EMBL" id="JAAIYP010000039">
    <property type="protein sequence ID" value="NFV81175.1"/>
    <property type="molecule type" value="Genomic_DNA"/>
</dbReference>
<evidence type="ECO:0000313" key="2">
    <source>
        <dbReference type="Proteomes" id="UP000480684"/>
    </source>
</evidence>
<comment type="caution">
    <text evidence="1">The sequence shown here is derived from an EMBL/GenBank/DDBJ whole genome shotgun (WGS) entry which is preliminary data.</text>
</comment>
<gene>
    <name evidence="1" type="ORF">G4223_13740</name>
</gene>
<organism evidence="1 2">
    <name type="scientific">Magnetospirillum aberrantis SpK</name>
    <dbReference type="NCBI Taxonomy" id="908842"/>
    <lineage>
        <taxon>Bacteria</taxon>
        <taxon>Pseudomonadati</taxon>
        <taxon>Pseudomonadota</taxon>
        <taxon>Alphaproteobacteria</taxon>
        <taxon>Rhodospirillales</taxon>
        <taxon>Rhodospirillaceae</taxon>
        <taxon>Magnetospirillum</taxon>
    </lineage>
</organism>
<dbReference type="AlphaFoldDB" id="A0A7C9V028"/>
<accession>A0A7C9V028</accession>
<dbReference type="Proteomes" id="UP000480684">
    <property type="component" value="Unassembled WGS sequence"/>
</dbReference>
<name>A0A7C9V028_9PROT</name>
<dbReference type="InterPro" id="IPR023811">
    <property type="entry name" value="CHP04076"/>
</dbReference>
<sequence length="183" mass="20417">MEKDSGIVVTHVSGGCKYHRNQGERYRLEDITPAGLCPHAYFTAYPYILGMLHEVRFDWMKDDSDHVFAQCPALKSPRVLEVFRERDADGKVRVFVRVGEKNDAVDLPGATACDCPHTEGDTAEANQGDGLGFCPAAFNQIYPFLQMYLKVGQTPFQGKLDAFYGVCPDNNNNVTFKISAEKD</sequence>
<keyword evidence="2" id="KW-1185">Reference proteome</keyword>
<proteinExistence type="predicted"/>
<evidence type="ECO:0000313" key="1">
    <source>
        <dbReference type="EMBL" id="NFV81175.1"/>
    </source>
</evidence>
<protein>
    <submittedName>
        <fullName evidence="1">TIGR04076 family protein</fullName>
    </submittedName>
</protein>
<dbReference type="NCBIfam" id="TIGR04076">
    <property type="entry name" value="TIGR04076 family protein"/>
    <property type="match status" value="1"/>
</dbReference>
<reference evidence="1 2" key="1">
    <citation type="submission" date="2020-02" db="EMBL/GenBank/DDBJ databases">
        <authorList>
            <person name="Dziuba M."/>
            <person name="Kuznetsov B."/>
            <person name="Mardanov A."/>
            <person name="Ravin N."/>
            <person name="Grouzdev D."/>
        </authorList>
    </citation>
    <scope>NUCLEOTIDE SEQUENCE [LARGE SCALE GENOMIC DNA]</scope>
    <source>
        <strain evidence="1 2">SpK</strain>
    </source>
</reference>
<dbReference type="RefSeq" id="WP_163680818.1">
    <property type="nucleotide sequence ID" value="NZ_JAAIYP010000039.1"/>
</dbReference>
<dbReference type="PROSITE" id="PS51257">
    <property type="entry name" value="PROKAR_LIPOPROTEIN"/>
    <property type="match status" value="1"/>
</dbReference>